<dbReference type="Proteomes" id="UP001589575">
    <property type="component" value="Unassembled WGS sequence"/>
</dbReference>
<keyword evidence="2" id="KW-1185">Reference proteome</keyword>
<accession>A0ABV5FUV5</accession>
<sequence length="94" mass="10842">MHPHGHHRVQAPDHRLQLFRRCRQAPVPRVQARVQVQPAGVDPGQPRLERVLHRVVPAPGTVLPLAGRQEHSQHRRQARLGCHRCHRGQVRLCR</sequence>
<dbReference type="EMBL" id="JBHMFI010000001">
    <property type="protein sequence ID" value="MFB9070446.1"/>
    <property type="molecule type" value="Genomic_DNA"/>
</dbReference>
<organism evidence="1 2">
    <name type="scientific">Citricoccus parietis</name>
    <dbReference type="NCBI Taxonomy" id="592307"/>
    <lineage>
        <taxon>Bacteria</taxon>
        <taxon>Bacillati</taxon>
        <taxon>Actinomycetota</taxon>
        <taxon>Actinomycetes</taxon>
        <taxon>Micrococcales</taxon>
        <taxon>Micrococcaceae</taxon>
        <taxon>Citricoccus</taxon>
    </lineage>
</organism>
<evidence type="ECO:0000313" key="1">
    <source>
        <dbReference type="EMBL" id="MFB9070446.1"/>
    </source>
</evidence>
<proteinExistence type="predicted"/>
<name>A0ABV5FUV5_9MICC</name>
<reference evidence="1 2" key="1">
    <citation type="submission" date="2024-09" db="EMBL/GenBank/DDBJ databases">
        <authorList>
            <person name="Sun Q."/>
            <person name="Mori K."/>
        </authorList>
    </citation>
    <scope>NUCLEOTIDE SEQUENCE [LARGE SCALE GENOMIC DNA]</scope>
    <source>
        <strain evidence="1 2">CCM 7609</strain>
    </source>
</reference>
<protein>
    <submittedName>
        <fullName evidence="1">Uncharacterized protein</fullName>
    </submittedName>
</protein>
<comment type="caution">
    <text evidence="1">The sequence shown here is derived from an EMBL/GenBank/DDBJ whole genome shotgun (WGS) entry which is preliminary data.</text>
</comment>
<evidence type="ECO:0000313" key="2">
    <source>
        <dbReference type="Proteomes" id="UP001589575"/>
    </source>
</evidence>
<gene>
    <name evidence="1" type="ORF">ACFFX0_04270</name>
</gene>